<evidence type="ECO:0000256" key="4">
    <source>
        <dbReference type="ARBA" id="ARBA00023125"/>
    </source>
</evidence>
<dbReference type="InterPro" id="IPR039425">
    <property type="entry name" value="RNA_pol_sigma-70-like"/>
</dbReference>
<evidence type="ECO:0000256" key="1">
    <source>
        <dbReference type="ARBA" id="ARBA00010641"/>
    </source>
</evidence>
<dbReference type="GO" id="GO:0006352">
    <property type="term" value="P:DNA-templated transcription initiation"/>
    <property type="evidence" value="ECO:0007669"/>
    <property type="project" value="InterPro"/>
</dbReference>
<dbReference type="Proteomes" id="UP000070299">
    <property type="component" value="Unassembled WGS sequence"/>
</dbReference>
<evidence type="ECO:0000313" key="9">
    <source>
        <dbReference type="Proteomes" id="UP000070299"/>
    </source>
</evidence>
<dbReference type="InterPro" id="IPR036388">
    <property type="entry name" value="WH-like_DNA-bd_sf"/>
</dbReference>
<dbReference type="AlphaFoldDB" id="A0A148KLT3"/>
<comment type="caution">
    <text evidence="8">The sequence shown here is derived from an EMBL/GenBank/DDBJ whole genome shotgun (WGS) entry which is preliminary data.</text>
</comment>
<evidence type="ECO:0000256" key="3">
    <source>
        <dbReference type="ARBA" id="ARBA00023082"/>
    </source>
</evidence>
<dbReference type="RefSeq" id="WP_068380474.1">
    <property type="nucleotide sequence ID" value="NZ_LSNE01000011.1"/>
</dbReference>
<dbReference type="InterPro" id="IPR007630">
    <property type="entry name" value="RNA_pol_sigma70_r4"/>
</dbReference>
<dbReference type="SUPFAM" id="SSF88659">
    <property type="entry name" value="Sigma3 and sigma4 domains of RNA polymerase sigma factors"/>
    <property type="match status" value="1"/>
</dbReference>
<keyword evidence="9" id="KW-1185">Reference proteome</keyword>
<dbReference type="Gene3D" id="1.10.10.10">
    <property type="entry name" value="Winged helix-like DNA-binding domain superfamily/Winged helix DNA-binding domain"/>
    <property type="match status" value="1"/>
</dbReference>
<name>A0A148KLT3_9ALTE</name>
<dbReference type="NCBIfam" id="TIGR02937">
    <property type="entry name" value="sigma70-ECF"/>
    <property type="match status" value="1"/>
</dbReference>
<organism evidence="8 9">
    <name type="scientific">Paraglaciecola hydrolytica</name>
    <dbReference type="NCBI Taxonomy" id="1799789"/>
    <lineage>
        <taxon>Bacteria</taxon>
        <taxon>Pseudomonadati</taxon>
        <taxon>Pseudomonadota</taxon>
        <taxon>Gammaproteobacteria</taxon>
        <taxon>Alteromonadales</taxon>
        <taxon>Alteromonadaceae</taxon>
        <taxon>Paraglaciecola</taxon>
    </lineage>
</organism>
<dbReference type="Pfam" id="PF04545">
    <property type="entry name" value="Sigma70_r4"/>
    <property type="match status" value="1"/>
</dbReference>
<dbReference type="PANTHER" id="PTHR43133">
    <property type="entry name" value="RNA POLYMERASE ECF-TYPE SIGMA FACTO"/>
    <property type="match status" value="1"/>
</dbReference>
<comment type="similarity">
    <text evidence="1">Belongs to the sigma-70 factor family. ECF subfamily.</text>
</comment>
<accession>A0A148KLT3</accession>
<evidence type="ECO:0000259" key="6">
    <source>
        <dbReference type="Pfam" id="PF04542"/>
    </source>
</evidence>
<dbReference type="SUPFAM" id="SSF88946">
    <property type="entry name" value="Sigma2 domain of RNA polymerase sigma factors"/>
    <property type="match status" value="1"/>
</dbReference>
<sequence>MEHEEHLKLLGKTAAGDQHAFACLYEATSPQLYAICLKMLRRKEWAEDAVQDAYVKIWHNAGEYRSGLGTVLTWMVSIARYRSLDMLRFYKVRNEQDIDDHILLGEDDLQELSSADKQQLNFCLDELEDTQKQAIHLAFYCGLSHQEVTTHMDAPLGSTKSMIRRGLQLLKRCLGI</sequence>
<keyword evidence="4" id="KW-0238">DNA-binding</keyword>
<evidence type="ECO:0000256" key="2">
    <source>
        <dbReference type="ARBA" id="ARBA00023015"/>
    </source>
</evidence>
<gene>
    <name evidence="8" type="ORF">AX660_21385</name>
</gene>
<dbReference type="Gene3D" id="1.10.1740.10">
    <property type="match status" value="1"/>
</dbReference>
<feature type="domain" description="RNA polymerase sigma-70 region 4" evidence="7">
    <location>
        <begin position="123"/>
        <end position="171"/>
    </location>
</feature>
<dbReference type="InterPro" id="IPR013324">
    <property type="entry name" value="RNA_pol_sigma_r3/r4-like"/>
</dbReference>
<dbReference type="PANTHER" id="PTHR43133:SF62">
    <property type="entry name" value="RNA POLYMERASE SIGMA FACTOR SIGZ"/>
    <property type="match status" value="1"/>
</dbReference>
<dbReference type="GO" id="GO:0003677">
    <property type="term" value="F:DNA binding"/>
    <property type="evidence" value="ECO:0007669"/>
    <property type="project" value="UniProtKB-KW"/>
</dbReference>
<dbReference type="STRING" id="1799789.AX660_21385"/>
<reference evidence="9" key="1">
    <citation type="submission" date="2016-02" db="EMBL/GenBank/DDBJ databases">
        <authorList>
            <person name="Schultz-Johansen M."/>
            <person name="Glaring M.A."/>
            <person name="Bech P.K."/>
            <person name="Stougaard P."/>
        </authorList>
    </citation>
    <scope>NUCLEOTIDE SEQUENCE [LARGE SCALE GENOMIC DNA]</scope>
    <source>
        <strain evidence="9">S66</strain>
    </source>
</reference>
<dbReference type="EMBL" id="LSNE01000011">
    <property type="protein sequence ID" value="KXI27284.1"/>
    <property type="molecule type" value="Genomic_DNA"/>
</dbReference>
<dbReference type="InterPro" id="IPR013325">
    <property type="entry name" value="RNA_pol_sigma_r2"/>
</dbReference>
<dbReference type="InterPro" id="IPR007627">
    <property type="entry name" value="RNA_pol_sigma70_r2"/>
</dbReference>
<evidence type="ECO:0000256" key="5">
    <source>
        <dbReference type="ARBA" id="ARBA00023163"/>
    </source>
</evidence>
<keyword evidence="5" id="KW-0804">Transcription</keyword>
<keyword evidence="3" id="KW-0731">Sigma factor</keyword>
<evidence type="ECO:0000259" key="7">
    <source>
        <dbReference type="Pfam" id="PF04545"/>
    </source>
</evidence>
<dbReference type="GO" id="GO:0016987">
    <property type="term" value="F:sigma factor activity"/>
    <property type="evidence" value="ECO:0007669"/>
    <property type="project" value="UniProtKB-KW"/>
</dbReference>
<dbReference type="InterPro" id="IPR014284">
    <property type="entry name" value="RNA_pol_sigma-70_dom"/>
</dbReference>
<dbReference type="OrthoDB" id="9784272at2"/>
<evidence type="ECO:0000313" key="8">
    <source>
        <dbReference type="EMBL" id="KXI27284.1"/>
    </source>
</evidence>
<dbReference type="Pfam" id="PF04542">
    <property type="entry name" value="Sigma70_r2"/>
    <property type="match status" value="1"/>
</dbReference>
<keyword evidence="2" id="KW-0805">Transcription regulation</keyword>
<dbReference type="CDD" id="cd06171">
    <property type="entry name" value="Sigma70_r4"/>
    <property type="match status" value="1"/>
</dbReference>
<feature type="domain" description="RNA polymerase sigma-70 region 2" evidence="6">
    <location>
        <begin position="24"/>
        <end position="88"/>
    </location>
</feature>
<protein>
    <submittedName>
        <fullName evidence="8">RNA polymerase subunit sigma-70</fullName>
    </submittedName>
</protein>
<proteinExistence type="inferred from homology"/>